<accession>A0A564FUX3</accession>
<reference evidence="3 4" key="1">
    <citation type="submission" date="2019-06" db="EMBL/GenBank/DDBJ databases">
        <authorList>
            <person name="Rodrigo-Torres L."/>
            <person name="Arahal R. D."/>
            <person name="Lucena T."/>
        </authorList>
    </citation>
    <scope>NUCLEOTIDE SEQUENCE [LARGE SCALE GENOMIC DNA]</scope>
    <source>
        <strain evidence="3 4">SW08-7</strain>
    </source>
</reference>
<keyword evidence="5" id="KW-1185">Reference proteome</keyword>
<proteinExistence type="predicted"/>
<evidence type="ECO:0000313" key="2">
    <source>
        <dbReference type="EMBL" id="GJD57516.1"/>
    </source>
</evidence>
<keyword evidence="1" id="KW-0472">Membrane</keyword>
<keyword evidence="1" id="KW-0812">Transmembrane</keyword>
<feature type="transmembrane region" description="Helical" evidence="1">
    <location>
        <begin position="55"/>
        <end position="75"/>
    </location>
</feature>
<feature type="transmembrane region" description="Helical" evidence="1">
    <location>
        <begin position="26"/>
        <end position="48"/>
    </location>
</feature>
<dbReference type="Proteomes" id="UP001055303">
    <property type="component" value="Unassembled WGS sequence"/>
</dbReference>
<dbReference type="EMBL" id="BPQI01000104">
    <property type="protein sequence ID" value="GJD57516.1"/>
    <property type="molecule type" value="Genomic_DNA"/>
</dbReference>
<reference evidence="2" key="2">
    <citation type="journal article" date="2021" name="Front. Microbiol.">
        <title>Comprehensive Comparative Genomics and Phenotyping of Methylobacterium Species.</title>
        <authorList>
            <person name="Alessa O."/>
            <person name="Ogura Y."/>
            <person name="Fujitani Y."/>
            <person name="Takami H."/>
            <person name="Hayashi T."/>
            <person name="Sahin N."/>
            <person name="Tani A."/>
        </authorList>
    </citation>
    <scope>NUCLEOTIDE SEQUENCE</scope>
    <source>
        <strain evidence="2">DSM 22415</strain>
    </source>
</reference>
<dbReference type="EMBL" id="CABFVH010000005">
    <property type="protein sequence ID" value="VUF11664.1"/>
    <property type="molecule type" value="Genomic_DNA"/>
</dbReference>
<evidence type="ECO:0000313" key="4">
    <source>
        <dbReference type="Proteomes" id="UP000401717"/>
    </source>
</evidence>
<keyword evidence="1" id="KW-1133">Transmembrane helix</keyword>
<gene>
    <name evidence="2" type="ORF">IFDJLNFL_3419</name>
    <name evidence="3" type="ORF">MTDSW087_01348</name>
</gene>
<evidence type="ECO:0000313" key="5">
    <source>
        <dbReference type="Proteomes" id="UP001055303"/>
    </source>
</evidence>
<sequence>MHACVALFLCIAQSRPAGGLEPDMSFALTLPVAEAALFTTGCLVIHLLRRHAEVVTAVLACLLMMVVLVLGIAGAPEPFLKAQASSLSADAELIHLVN</sequence>
<reference evidence="2" key="3">
    <citation type="submission" date="2021-08" db="EMBL/GenBank/DDBJ databases">
        <authorList>
            <person name="Tani A."/>
            <person name="Ola A."/>
            <person name="Ogura Y."/>
            <person name="Katsura K."/>
            <person name="Hayashi T."/>
        </authorList>
    </citation>
    <scope>NUCLEOTIDE SEQUENCE</scope>
    <source>
        <strain evidence="2">DSM 22415</strain>
    </source>
</reference>
<evidence type="ECO:0000313" key="3">
    <source>
        <dbReference type="EMBL" id="VUF11664.1"/>
    </source>
</evidence>
<organism evidence="3 4">
    <name type="scientific">Methylobacterium dankookense</name>
    <dbReference type="NCBI Taxonomy" id="560405"/>
    <lineage>
        <taxon>Bacteria</taxon>
        <taxon>Pseudomonadati</taxon>
        <taxon>Pseudomonadota</taxon>
        <taxon>Alphaproteobacteria</taxon>
        <taxon>Hyphomicrobiales</taxon>
        <taxon>Methylobacteriaceae</taxon>
        <taxon>Methylobacterium</taxon>
    </lineage>
</organism>
<dbReference type="AlphaFoldDB" id="A0A564FUX3"/>
<name>A0A564FUX3_9HYPH</name>
<protein>
    <submittedName>
        <fullName evidence="3">Uncharacterized protein</fullName>
    </submittedName>
</protein>
<dbReference type="Proteomes" id="UP000401717">
    <property type="component" value="Unassembled WGS sequence"/>
</dbReference>
<evidence type="ECO:0000256" key="1">
    <source>
        <dbReference type="SAM" id="Phobius"/>
    </source>
</evidence>